<feature type="transmembrane region" description="Helical" evidence="13">
    <location>
        <begin position="25"/>
        <end position="49"/>
    </location>
</feature>
<dbReference type="PANTHER" id="PTHR26451">
    <property type="entry name" value="G_PROTEIN_RECEP_F1_2 DOMAIN-CONTAINING PROTEIN"/>
    <property type="match status" value="1"/>
</dbReference>
<dbReference type="PRINTS" id="PR00245">
    <property type="entry name" value="OLFACTORYR"/>
</dbReference>
<comment type="subcellular location">
    <subcellularLocation>
        <location evidence="1">Cell membrane</location>
        <topology evidence="1">Multi-pass membrane protein</topology>
    </subcellularLocation>
</comment>
<feature type="transmembrane region" description="Helical" evidence="13">
    <location>
        <begin position="195"/>
        <end position="217"/>
    </location>
</feature>
<dbReference type="InterPro" id="IPR052921">
    <property type="entry name" value="GPCR1_Superfamily_Member"/>
</dbReference>
<evidence type="ECO:0000256" key="2">
    <source>
        <dbReference type="ARBA" id="ARBA00022475"/>
    </source>
</evidence>
<dbReference type="PANTHER" id="PTHR26451:SF1003">
    <property type="entry name" value="OLFACTORY RECEPTOR 51L1-LIKE"/>
    <property type="match status" value="1"/>
</dbReference>
<keyword evidence="2" id="KW-1003">Cell membrane</keyword>
<keyword evidence="12" id="KW-0807">Transducer</keyword>
<keyword evidence="6 13" id="KW-1133">Transmembrane helix</keyword>
<keyword evidence="5" id="KW-0552">Olfaction</keyword>
<dbReference type="SUPFAM" id="SSF81321">
    <property type="entry name" value="Family A G protein-coupled receptor-like"/>
    <property type="match status" value="1"/>
</dbReference>
<evidence type="ECO:0000256" key="8">
    <source>
        <dbReference type="ARBA" id="ARBA00023136"/>
    </source>
</evidence>
<keyword evidence="9" id="KW-1015">Disulfide bond</keyword>
<evidence type="ECO:0000259" key="14">
    <source>
        <dbReference type="PROSITE" id="PS50262"/>
    </source>
</evidence>
<dbReference type="GO" id="GO:0005886">
    <property type="term" value="C:plasma membrane"/>
    <property type="evidence" value="ECO:0007669"/>
    <property type="project" value="UniProtKB-SubCell"/>
</dbReference>
<dbReference type="OrthoDB" id="10397000at2759"/>
<keyword evidence="3" id="KW-0716">Sensory transduction</keyword>
<dbReference type="GO" id="GO:0004930">
    <property type="term" value="F:G protein-coupled receptor activity"/>
    <property type="evidence" value="ECO:0007669"/>
    <property type="project" value="UniProtKB-KW"/>
</dbReference>
<keyword evidence="8 13" id="KW-0472">Membrane</keyword>
<evidence type="ECO:0000256" key="4">
    <source>
        <dbReference type="ARBA" id="ARBA00022692"/>
    </source>
</evidence>
<keyword evidence="7" id="KW-0297">G-protein coupled receptor</keyword>
<evidence type="ECO:0000256" key="12">
    <source>
        <dbReference type="ARBA" id="ARBA00023224"/>
    </source>
</evidence>
<feature type="transmembrane region" description="Helical" evidence="13">
    <location>
        <begin position="238"/>
        <end position="259"/>
    </location>
</feature>
<dbReference type="EMBL" id="JAACNH010000100">
    <property type="protein sequence ID" value="KAG8431672.1"/>
    <property type="molecule type" value="Genomic_DNA"/>
</dbReference>
<reference evidence="15" key="1">
    <citation type="thesis" date="2020" institute="ProQuest LLC" country="789 East Eisenhower Parkway, Ann Arbor, MI, USA">
        <title>Comparative Genomics and Chromosome Evolution.</title>
        <authorList>
            <person name="Mudd A.B."/>
        </authorList>
    </citation>
    <scope>NUCLEOTIDE SEQUENCE</scope>
    <source>
        <strain evidence="15">Female2</strain>
        <tissue evidence="15">Blood</tissue>
    </source>
</reference>
<evidence type="ECO:0000256" key="6">
    <source>
        <dbReference type="ARBA" id="ARBA00022989"/>
    </source>
</evidence>
<sequence>MEIAFNTSTSFVLLGIVEMEKLKVLFIPLSLTIYLLVLLFNTTIIYVVLLDESLHRPMYTLIAFLLLNGMFESSTIFPKLVVDLLLSSEAISRVGCFAQTFFVTLFAYCEISTFTIMAYDMYVAVFHPLQYPTLITNSLALKLISGSLVFNISLILSGLFLSASIPICGSHVKNVFCDNMSILNLSCVDSSVSRLYGMVHFTIYLIFTVIVITYSYMRILQICLKVSEDACRKAIHTLVTHLLNFSFFLITVLFIFIRYRLADTNLPLVCHIILSIAGLVLPPLLSPLVYGIRTQTLKRKVVKRLQIIKCVIHF</sequence>
<dbReference type="InterPro" id="IPR000276">
    <property type="entry name" value="GPCR_Rhodpsn"/>
</dbReference>
<evidence type="ECO:0000313" key="16">
    <source>
        <dbReference type="Proteomes" id="UP000812440"/>
    </source>
</evidence>
<dbReference type="FunFam" id="1.20.1070.10:FF:000024">
    <property type="entry name" value="Olfactory receptor"/>
    <property type="match status" value="1"/>
</dbReference>
<keyword evidence="16" id="KW-1185">Reference proteome</keyword>
<keyword evidence="4 13" id="KW-0812">Transmembrane</keyword>
<dbReference type="AlphaFoldDB" id="A0A8T2II66"/>
<dbReference type="GO" id="GO:0005549">
    <property type="term" value="F:odorant binding"/>
    <property type="evidence" value="ECO:0007669"/>
    <property type="project" value="TreeGrafter"/>
</dbReference>
<proteinExistence type="predicted"/>
<evidence type="ECO:0000256" key="11">
    <source>
        <dbReference type="ARBA" id="ARBA00023180"/>
    </source>
</evidence>
<dbReference type="InterPro" id="IPR017452">
    <property type="entry name" value="GPCR_Rhodpsn_7TM"/>
</dbReference>
<evidence type="ECO:0000256" key="1">
    <source>
        <dbReference type="ARBA" id="ARBA00004651"/>
    </source>
</evidence>
<evidence type="ECO:0000256" key="5">
    <source>
        <dbReference type="ARBA" id="ARBA00022725"/>
    </source>
</evidence>
<protein>
    <recommendedName>
        <fullName evidence="14">G-protein coupled receptors family 1 profile domain-containing protein</fullName>
    </recommendedName>
</protein>
<comment type="caution">
    <text evidence="15">The sequence shown here is derived from an EMBL/GenBank/DDBJ whole genome shotgun (WGS) entry which is preliminary data.</text>
</comment>
<name>A0A8T2II66_9PIPI</name>
<evidence type="ECO:0000256" key="7">
    <source>
        <dbReference type="ARBA" id="ARBA00023040"/>
    </source>
</evidence>
<accession>A0A8T2II66</accession>
<gene>
    <name evidence="15" type="ORF">GDO86_020525</name>
</gene>
<feature type="domain" description="G-protein coupled receptors family 1 profile" evidence="14">
    <location>
        <begin position="40"/>
        <end position="290"/>
    </location>
</feature>
<keyword evidence="11" id="KW-0325">Glycoprotein</keyword>
<evidence type="ECO:0000313" key="15">
    <source>
        <dbReference type="EMBL" id="KAG8431672.1"/>
    </source>
</evidence>
<evidence type="ECO:0000256" key="10">
    <source>
        <dbReference type="ARBA" id="ARBA00023170"/>
    </source>
</evidence>
<feature type="transmembrane region" description="Helical" evidence="13">
    <location>
        <begin position="58"/>
        <end position="77"/>
    </location>
</feature>
<keyword evidence="10" id="KW-0675">Receptor</keyword>
<evidence type="ECO:0000256" key="13">
    <source>
        <dbReference type="SAM" id="Phobius"/>
    </source>
</evidence>
<dbReference type="Pfam" id="PF13853">
    <property type="entry name" value="7tm_4"/>
    <property type="match status" value="1"/>
</dbReference>
<dbReference type="Gene3D" id="1.20.1070.10">
    <property type="entry name" value="Rhodopsin 7-helix transmembrane proteins"/>
    <property type="match status" value="1"/>
</dbReference>
<dbReference type="PRINTS" id="PR00237">
    <property type="entry name" value="GPCRRHODOPSN"/>
</dbReference>
<evidence type="ECO:0000256" key="9">
    <source>
        <dbReference type="ARBA" id="ARBA00023157"/>
    </source>
</evidence>
<feature type="transmembrane region" description="Helical" evidence="13">
    <location>
        <begin position="97"/>
        <end position="119"/>
    </location>
</feature>
<feature type="transmembrane region" description="Helical" evidence="13">
    <location>
        <begin position="139"/>
        <end position="161"/>
    </location>
</feature>
<dbReference type="Proteomes" id="UP000812440">
    <property type="component" value="Unassembled WGS sequence"/>
</dbReference>
<dbReference type="InterPro" id="IPR000725">
    <property type="entry name" value="Olfact_rcpt"/>
</dbReference>
<feature type="transmembrane region" description="Helical" evidence="13">
    <location>
        <begin position="265"/>
        <end position="290"/>
    </location>
</feature>
<organism evidence="15 16">
    <name type="scientific">Hymenochirus boettgeri</name>
    <name type="common">Congo dwarf clawed frog</name>
    <dbReference type="NCBI Taxonomy" id="247094"/>
    <lineage>
        <taxon>Eukaryota</taxon>
        <taxon>Metazoa</taxon>
        <taxon>Chordata</taxon>
        <taxon>Craniata</taxon>
        <taxon>Vertebrata</taxon>
        <taxon>Euteleostomi</taxon>
        <taxon>Amphibia</taxon>
        <taxon>Batrachia</taxon>
        <taxon>Anura</taxon>
        <taxon>Pipoidea</taxon>
        <taxon>Pipidae</taxon>
        <taxon>Pipinae</taxon>
        <taxon>Hymenochirus</taxon>
    </lineage>
</organism>
<dbReference type="PROSITE" id="PS50262">
    <property type="entry name" value="G_PROTEIN_RECEP_F1_2"/>
    <property type="match status" value="1"/>
</dbReference>
<evidence type="ECO:0000256" key="3">
    <source>
        <dbReference type="ARBA" id="ARBA00022606"/>
    </source>
</evidence>
<dbReference type="GO" id="GO:0004984">
    <property type="term" value="F:olfactory receptor activity"/>
    <property type="evidence" value="ECO:0007669"/>
    <property type="project" value="InterPro"/>
</dbReference>